<evidence type="ECO:0000256" key="1">
    <source>
        <dbReference type="SAM" id="Phobius"/>
    </source>
</evidence>
<evidence type="ECO:0000313" key="3">
    <source>
        <dbReference type="Proteomes" id="UP000000844"/>
    </source>
</evidence>
<dbReference type="STRING" id="446470.Snas_3631"/>
<reference evidence="2 3" key="1">
    <citation type="journal article" date="2009" name="Stand. Genomic Sci.">
        <title>Complete genome sequence of Stackebrandtia nassauensis type strain (LLR-40K-21).</title>
        <authorList>
            <person name="Munk C."/>
            <person name="Lapidus A."/>
            <person name="Copeland A."/>
            <person name="Jando M."/>
            <person name="Mayilraj S."/>
            <person name="Glavina Del Rio T."/>
            <person name="Nolan M."/>
            <person name="Chen F."/>
            <person name="Lucas S."/>
            <person name="Tice H."/>
            <person name="Cheng J.F."/>
            <person name="Han C."/>
            <person name="Detter J.C."/>
            <person name="Bruce D."/>
            <person name="Goodwin L."/>
            <person name="Chain P."/>
            <person name="Pitluck S."/>
            <person name="Goker M."/>
            <person name="Ovchinikova G."/>
            <person name="Pati A."/>
            <person name="Ivanova N."/>
            <person name="Mavromatis K."/>
            <person name="Chen A."/>
            <person name="Palaniappan K."/>
            <person name="Land M."/>
            <person name="Hauser L."/>
            <person name="Chang Y.J."/>
            <person name="Jeffries C.D."/>
            <person name="Bristow J."/>
            <person name="Eisen J.A."/>
            <person name="Markowitz V."/>
            <person name="Hugenholtz P."/>
            <person name="Kyrpides N.C."/>
            <person name="Klenk H.P."/>
        </authorList>
    </citation>
    <scope>NUCLEOTIDE SEQUENCE [LARGE SCALE GENOMIC DNA]</scope>
    <source>
        <strain evidence="3">DSM 44728 / CIP 108903 / NRRL B-16338 / NBRC 102104 / LLR-40K-21</strain>
    </source>
</reference>
<dbReference type="Proteomes" id="UP000000844">
    <property type="component" value="Chromosome"/>
</dbReference>
<gene>
    <name evidence="2" type="ordered locus">Snas_3631</name>
</gene>
<keyword evidence="1" id="KW-0812">Transmembrane</keyword>
<name>D3PWR9_STANL</name>
<dbReference type="KEGG" id="sna:Snas_3631"/>
<dbReference type="AlphaFoldDB" id="D3PWR9"/>
<dbReference type="RefSeq" id="WP_013018862.1">
    <property type="nucleotide sequence ID" value="NC_013947.1"/>
</dbReference>
<keyword evidence="1" id="KW-0472">Membrane</keyword>
<dbReference type="EMBL" id="CP001778">
    <property type="protein sequence ID" value="ADD43291.1"/>
    <property type="molecule type" value="Genomic_DNA"/>
</dbReference>
<feature type="transmembrane region" description="Helical" evidence="1">
    <location>
        <begin position="6"/>
        <end position="22"/>
    </location>
</feature>
<protein>
    <submittedName>
        <fullName evidence="2">Uncharacterized protein</fullName>
    </submittedName>
</protein>
<proteinExistence type="predicted"/>
<keyword evidence="3" id="KW-1185">Reference proteome</keyword>
<sequence>MNVDIAILGVLIIAAVTTYFLRGKKPRRILDELCKEDTIATSLRLSQVRGIVLRALRHPLGALVVENPNHFECSFSHRVRGVAYTVALRIDLHVRSTHRANGVWVRVGVVEMDFPGTMTDPAFRAAFGDVVVLRKRVIRALATADITSTRSTVNITWAHRTHCVRAGW</sequence>
<keyword evidence="1" id="KW-1133">Transmembrane helix</keyword>
<dbReference type="HOGENOM" id="CLU_1585465_0_0_11"/>
<evidence type="ECO:0000313" key="2">
    <source>
        <dbReference type="EMBL" id="ADD43291.1"/>
    </source>
</evidence>
<organism evidence="2 3">
    <name type="scientific">Stackebrandtia nassauensis (strain DSM 44728 / CIP 108903 / NRRL B-16338 / NBRC 102104 / LLR-40K-21)</name>
    <dbReference type="NCBI Taxonomy" id="446470"/>
    <lineage>
        <taxon>Bacteria</taxon>
        <taxon>Bacillati</taxon>
        <taxon>Actinomycetota</taxon>
        <taxon>Actinomycetes</taxon>
        <taxon>Glycomycetales</taxon>
        <taxon>Glycomycetaceae</taxon>
        <taxon>Stackebrandtia</taxon>
    </lineage>
</organism>
<accession>D3PWR9</accession>